<sequence length="141" mass="15774">MNELIKRLLPEDDGQSQLFDFYSDILSDLAVHAPEWGDAPLEVRLRSFEWLLVQKVGAGFSLVECIDAEPVRPNQYYSLIHQQGLQAVAPGEGAVSGAALLALAEGNLRLESDRQEIKQFMRRVLRPLLGSKPLASRELFK</sequence>
<dbReference type="InterPro" id="IPR003717">
    <property type="entry name" value="RecO"/>
</dbReference>
<dbReference type="PANTHER" id="PTHR33991:SF1">
    <property type="entry name" value="DNA REPAIR PROTEIN RECO"/>
    <property type="match status" value="1"/>
</dbReference>
<gene>
    <name evidence="1" type="ORF">FHS30_001455</name>
</gene>
<dbReference type="GO" id="GO:0006302">
    <property type="term" value="P:double-strand break repair"/>
    <property type="evidence" value="ECO:0007669"/>
    <property type="project" value="TreeGrafter"/>
</dbReference>
<dbReference type="GO" id="GO:0006310">
    <property type="term" value="P:DNA recombination"/>
    <property type="evidence" value="ECO:0007669"/>
    <property type="project" value="InterPro"/>
</dbReference>
<protein>
    <submittedName>
        <fullName evidence="1">Recombinational DNA repair protein (RecF pathway)</fullName>
    </submittedName>
</protein>
<dbReference type="Gene3D" id="1.20.1440.120">
    <property type="entry name" value="Recombination protein O, C-terminal domain"/>
    <property type="match status" value="1"/>
</dbReference>
<evidence type="ECO:0000313" key="2">
    <source>
        <dbReference type="Proteomes" id="UP000559987"/>
    </source>
</evidence>
<dbReference type="GO" id="GO:0043590">
    <property type="term" value="C:bacterial nucleoid"/>
    <property type="evidence" value="ECO:0007669"/>
    <property type="project" value="TreeGrafter"/>
</dbReference>
<keyword evidence="2" id="KW-1185">Reference proteome</keyword>
<organism evidence="1 2">
    <name type="scientific">Simiduia aestuariiviva</name>
    <dbReference type="NCBI Taxonomy" id="1510459"/>
    <lineage>
        <taxon>Bacteria</taxon>
        <taxon>Pseudomonadati</taxon>
        <taxon>Pseudomonadota</taxon>
        <taxon>Gammaproteobacteria</taxon>
        <taxon>Cellvibrionales</taxon>
        <taxon>Cellvibrionaceae</taxon>
        <taxon>Simiduia</taxon>
    </lineage>
</organism>
<accession>A0A839UNF0</accession>
<dbReference type="Proteomes" id="UP000559987">
    <property type="component" value="Unassembled WGS sequence"/>
</dbReference>
<dbReference type="PANTHER" id="PTHR33991">
    <property type="entry name" value="DNA REPAIR PROTEIN RECO"/>
    <property type="match status" value="1"/>
</dbReference>
<dbReference type="Pfam" id="PF02565">
    <property type="entry name" value="RecO_C"/>
    <property type="match status" value="1"/>
</dbReference>
<proteinExistence type="predicted"/>
<comment type="caution">
    <text evidence="1">The sequence shown here is derived from an EMBL/GenBank/DDBJ whole genome shotgun (WGS) entry which is preliminary data.</text>
</comment>
<dbReference type="AlphaFoldDB" id="A0A839UNF0"/>
<dbReference type="EMBL" id="JACHXZ010000002">
    <property type="protein sequence ID" value="MBB3168271.1"/>
    <property type="molecule type" value="Genomic_DNA"/>
</dbReference>
<name>A0A839UNF0_9GAMM</name>
<reference evidence="1 2" key="1">
    <citation type="submission" date="2020-08" db="EMBL/GenBank/DDBJ databases">
        <title>Genomic Encyclopedia of Type Strains, Phase III (KMG-III): the genomes of soil and plant-associated and newly described type strains.</title>
        <authorList>
            <person name="Whitman W."/>
        </authorList>
    </citation>
    <scope>NUCLEOTIDE SEQUENCE [LARGE SCALE GENOMIC DNA]</scope>
    <source>
        <strain evidence="1 2">CECT 8571</strain>
    </source>
</reference>
<dbReference type="InterPro" id="IPR042242">
    <property type="entry name" value="RecO_C"/>
</dbReference>
<evidence type="ECO:0000313" key="1">
    <source>
        <dbReference type="EMBL" id="MBB3168271.1"/>
    </source>
</evidence>